<dbReference type="SUPFAM" id="SSF74650">
    <property type="entry name" value="Galactose mutarotase-like"/>
    <property type="match status" value="1"/>
</dbReference>
<evidence type="ECO:0000256" key="2">
    <source>
        <dbReference type="ARBA" id="ARBA00005001"/>
    </source>
</evidence>
<dbReference type="PANTHER" id="PTHR30504">
    <property type="entry name" value="GLUCANS BIOSYNTHESIS PROTEIN"/>
    <property type="match status" value="1"/>
</dbReference>
<comment type="subcellular location">
    <subcellularLocation>
        <location evidence="1">Periplasm</location>
    </subcellularLocation>
</comment>
<dbReference type="GO" id="GO:0051274">
    <property type="term" value="P:beta-glucan biosynthetic process"/>
    <property type="evidence" value="ECO:0007669"/>
    <property type="project" value="TreeGrafter"/>
</dbReference>
<comment type="pathway">
    <text evidence="2">Glycan metabolism; osmoregulated periplasmic glucan (OPG) biosynthesis.</text>
</comment>
<dbReference type="UniPathway" id="UPA00637"/>
<dbReference type="Proteomes" id="UP000283587">
    <property type="component" value="Unassembled WGS sequence"/>
</dbReference>
<evidence type="ECO:0000256" key="4">
    <source>
        <dbReference type="ARBA" id="ARBA00022764"/>
    </source>
</evidence>
<dbReference type="Gene3D" id="2.70.98.10">
    <property type="match status" value="1"/>
</dbReference>
<dbReference type="Pfam" id="PF04349">
    <property type="entry name" value="MdoG"/>
    <property type="match status" value="1"/>
</dbReference>
<sequence length="521" mass="58078">MKRRHFLNAATALAAGGHVLTTRAEAQTAPGPDPRMQGPQLPETKPFGFEDVAALAAERAGADYRQPASELVGSFANLSYDQYRGIRFRRDHDPWGSHDKFRLDLLGPGAIFDEPVNISIVRDGVPGLLGFDPSMLDFDPSHFPDGPDLETTGNMGWSGFRVRTALNRPGVMDEFLVFQGASYFRAVARGTIYGLSARGLAIRTGSPDGEEFPLFTDFWLHEPAEGQDWIRIHAILDSRSVAGAYQFDVTPGARTLIRTRMALFPRVDLAGAGIAPQTSMFWFGPGSRRNVDDYRPAVHDSDGLQMRTGSGLSLWRSLASHRALQIASFVDRDPQGFGLTQRARDFTSYQDAEAMYHLRPSGWVEPEGNWGPGEVRLIEIPVENEFNDNIVCYWQPKEPLAAGERHEFRYRLTFSDLPPVDAPLAEIRQTRSGRSINNSAARSYIIDYDLRLFAENLPEIHVTCSAGQILHAYQKRLPREGVLRLAFEFEPGDAQLADLQAVLRNKDGLALSESWMSRWTA</sequence>
<comment type="similarity">
    <text evidence="3">Belongs to the OpgD/OpgG family.</text>
</comment>
<dbReference type="GO" id="GO:0003824">
    <property type="term" value="F:catalytic activity"/>
    <property type="evidence" value="ECO:0007669"/>
    <property type="project" value="InterPro"/>
</dbReference>
<evidence type="ECO:0000259" key="5">
    <source>
        <dbReference type="Pfam" id="PF04349"/>
    </source>
</evidence>
<keyword evidence="4" id="KW-0574">Periplasm</keyword>
<protein>
    <submittedName>
        <fullName evidence="6">Glucans biosynthesis protein</fullName>
    </submittedName>
</protein>
<dbReference type="InterPro" id="IPR014756">
    <property type="entry name" value="Ig_E-set"/>
</dbReference>
<evidence type="ECO:0000313" key="7">
    <source>
        <dbReference type="Proteomes" id="UP000283587"/>
    </source>
</evidence>
<dbReference type="Gene3D" id="2.60.40.10">
    <property type="entry name" value="Immunoglobulins"/>
    <property type="match status" value="1"/>
</dbReference>
<reference evidence="7" key="1">
    <citation type="submission" date="2018-09" db="EMBL/GenBank/DDBJ databases">
        <title>Paracoccus onubensis nov. sp. a moderate halophilic bacterium isolated from Gruta de las Maravillas (Aracena, Spain).</title>
        <authorList>
            <person name="Jurado V."/>
            <person name="Gutierrez-Patricio S."/>
            <person name="Gonzalez-Pimentel J.L."/>
            <person name="Miller A.Z."/>
            <person name="Laiz L."/>
            <person name="Saiz-Jimenez C."/>
        </authorList>
    </citation>
    <scope>NUCLEOTIDE SEQUENCE [LARGE SCALE GENOMIC DNA]</scope>
    <source>
        <strain evidence="7">DSM 26381</strain>
    </source>
</reference>
<feature type="domain" description="Glucan biosynthesis periplasmic MdoG C-terminal" evidence="5">
    <location>
        <begin position="47"/>
        <end position="519"/>
    </location>
</feature>
<dbReference type="InterPro" id="IPR013783">
    <property type="entry name" value="Ig-like_fold"/>
</dbReference>
<proteinExistence type="inferred from homology"/>
<gene>
    <name evidence="6" type="ORF">D3P05_04680</name>
</gene>
<dbReference type="GO" id="GO:0030246">
    <property type="term" value="F:carbohydrate binding"/>
    <property type="evidence" value="ECO:0007669"/>
    <property type="project" value="InterPro"/>
</dbReference>
<dbReference type="InterPro" id="IPR014438">
    <property type="entry name" value="Glucan_biosyn_MdoG/MdoD"/>
</dbReference>
<name>A0A419AA57_9RHOB</name>
<dbReference type="EMBL" id="QZEW01000015">
    <property type="protein sequence ID" value="RJL19518.1"/>
    <property type="molecule type" value="Genomic_DNA"/>
</dbReference>
<accession>A0A419AA57</accession>
<comment type="caution">
    <text evidence="6">The sequence shown here is derived from an EMBL/GenBank/DDBJ whole genome shotgun (WGS) entry which is preliminary data.</text>
</comment>
<dbReference type="SUPFAM" id="SSF81296">
    <property type="entry name" value="E set domains"/>
    <property type="match status" value="1"/>
</dbReference>
<evidence type="ECO:0000313" key="6">
    <source>
        <dbReference type="EMBL" id="RJL19518.1"/>
    </source>
</evidence>
<evidence type="ECO:0000256" key="1">
    <source>
        <dbReference type="ARBA" id="ARBA00004418"/>
    </source>
</evidence>
<dbReference type="InterPro" id="IPR007444">
    <property type="entry name" value="Glucan_biosyn_MdoG_C"/>
</dbReference>
<keyword evidence="7" id="KW-1185">Reference proteome</keyword>
<dbReference type="AlphaFoldDB" id="A0A419AA57"/>
<dbReference type="InterPro" id="IPR014718">
    <property type="entry name" value="GH-type_carb-bd"/>
</dbReference>
<dbReference type="InterPro" id="IPR011013">
    <property type="entry name" value="Gal_mutarotase_sf_dom"/>
</dbReference>
<dbReference type="PANTHER" id="PTHR30504:SF2">
    <property type="entry name" value="GLUCANS BIOSYNTHESIS PROTEIN G"/>
    <property type="match status" value="1"/>
</dbReference>
<organism evidence="6 7">
    <name type="scientific">Paracoccus siganidrum</name>
    <dbReference type="NCBI Taxonomy" id="1276757"/>
    <lineage>
        <taxon>Bacteria</taxon>
        <taxon>Pseudomonadati</taxon>
        <taxon>Pseudomonadota</taxon>
        <taxon>Alphaproteobacteria</taxon>
        <taxon>Rhodobacterales</taxon>
        <taxon>Paracoccaceae</taxon>
        <taxon>Paracoccus</taxon>
    </lineage>
</organism>
<dbReference type="GO" id="GO:0030288">
    <property type="term" value="C:outer membrane-bounded periplasmic space"/>
    <property type="evidence" value="ECO:0007669"/>
    <property type="project" value="TreeGrafter"/>
</dbReference>
<dbReference type="OrthoDB" id="9777817at2"/>
<dbReference type="PIRSF" id="PIRSF006281">
    <property type="entry name" value="MdoG"/>
    <property type="match status" value="1"/>
</dbReference>
<evidence type="ECO:0000256" key="3">
    <source>
        <dbReference type="ARBA" id="ARBA00009284"/>
    </source>
</evidence>